<evidence type="ECO:0000313" key="5">
    <source>
        <dbReference type="Proteomes" id="UP000887566"/>
    </source>
</evidence>
<name>A0A914X6E9_9BILA</name>
<accession>A0A914X6E9</accession>
<evidence type="ECO:0000256" key="1">
    <source>
        <dbReference type="ARBA" id="ARBA00004123"/>
    </source>
</evidence>
<keyword evidence="5" id="KW-1185">Reference proteome</keyword>
<dbReference type="InterPro" id="IPR013894">
    <property type="entry name" value="RMI1_OB"/>
</dbReference>
<dbReference type="PANTHER" id="PTHR13681:SF24">
    <property type="entry name" value="TUDOR DOMAIN-CONTAINING PROTEIN 3"/>
    <property type="match status" value="1"/>
</dbReference>
<reference evidence="6" key="1">
    <citation type="submission" date="2022-11" db="UniProtKB">
        <authorList>
            <consortium name="WormBaseParasite"/>
        </authorList>
    </citation>
    <scope>IDENTIFICATION</scope>
</reference>
<protein>
    <submittedName>
        <fullName evidence="6">Tudor domain-containing protein</fullName>
    </submittedName>
</protein>
<dbReference type="SMART" id="SM01161">
    <property type="entry name" value="DUF1767"/>
    <property type="match status" value="1"/>
</dbReference>
<evidence type="ECO:0000256" key="3">
    <source>
        <dbReference type="SAM" id="MobiDB-lite"/>
    </source>
</evidence>
<comment type="subcellular location">
    <subcellularLocation>
        <location evidence="1">Nucleus</location>
    </subcellularLocation>
</comment>
<dbReference type="SUPFAM" id="SSF63748">
    <property type="entry name" value="Tudor/PWWP/MBT"/>
    <property type="match status" value="1"/>
</dbReference>
<proteinExistence type="predicted"/>
<feature type="compositionally biased region" description="Pro residues" evidence="3">
    <location>
        <begin position="335"/>
        <end position="345"/>
    </location>
</feature>
<feature type="region of interest" description="Disordered" evidence="3">
    <location>
        <begin position="242"/>
        <end position="500"/>
    </location>
</feature>
<dbReference type="PANTHER" id="PTHR13681">
    <property type="entry name" value="SURVIVAL OF MOTOR NEURON-RELATED-SPLICING FACTOR 30-RELATED"/>
    <property type="match status" value="1"/>
</dbReference>
<dbReference type="InterPro" id="IPR042470">
    <property type="entry name" value="RMI1_N_C_sf"/>
</dbReference>
<dbReference type="Gene3D" id="2.40.50.770">
    <property type="entry name" value="RecQ-mediated genome instability protein Rmi1, C-terminal domain"/>
    <property type="match status" value="1"/>
</dbReference>
<dbReference type="Pfam" id="PF08585">
    <property type="entry name" value="RMI1_N_C"/>
    <property type="match status" value="1"/>
</dbReference>
<dbReference type="GO" id="GO:0005634">
    <property type="term" value="C:nucleus"/>
    <property type="evidence" value="ECO:0007669"/>
    <property type="project" value="UniProtKB-SubCell"/>
</dbReference>
<dbReference type="SMART" id="SM00333">
    <property type="entry name" value="TUDOR"/>
    <property type="match status" value="1"/>
</dbReference>
<evidence type="ECO:0000256" key="2">
    <source>
        <dbReference type="ARBA" id="ARBA00023242"/>
    </source>
</evidence>
<evidence type="ECO:0000259" key="4">
    <source>
        <dbReference type="PROSITE" id="PS50304"/>
    </source>
</evidence>
<dbReference type="WBParaSite" id="PSAMB.scaffold6209size9959.g28143.t1">
    <property type="protein sequence ID" value="PSAMB.scaffold6209size9959.g28143.t1"/>
    <property type="gene ID" value="PSAMB.scaffold6209size9959.g28143"/>
</dbReference>
<dbReference type="AlphaFoldDB" id="A0A914X6E9"/>
<dbReference type="PROSITE" id="PS50304">
    <property type="entry name" value="TUDOR"/>
    <property type="match status" value="1"/>
</dbReference>
<dbReference type="Gene3D" id="2.30.30.140">
    <property type="match status" value="1"/>
</dbReference>
<dbReference type="CDD" id="cd21182">
    <property type="entry name" value="Tudor_SMN_SPF30-like"/>
    <property type="match status" value="1"/>
</dbReference>
<sequence>MEELKEDGWSLNADAVLELGDDKTNFKSAKDVLKLVLDQDLHDIGAPLLDSKLDRQARKFQGPAVLQVSKIRNVLSTKVHEYNRLGGERLLRLLLTDGHNTVSAIEQDTISKISMNTPPGTKIALIGTIELEQGFLLLSDKNTRILGGRVQKLVEKWEVNKDSQMMMHMRANKGLEGPPPWVPFGKRINKPHSTAQHVNPQFKAMDVVNALTKGESEPKDSSEFEAARLASIAELKSQAMQGTKKFASVQPQILNKPKPPMPPRENVPSERKPFHSEEQRSDRPERGRGGGRRGRGRFDDDDVVDPDAPRPSGPSTLFDYLVPKVPQVAQAPQYFTPPPPLPPPSVGRQQNQHQRSRGDGRRGGGRGAPAGGGFRDRNSYQDRDRNSYQDRDRNSYQDRDRNSYQDRDRNANHQSKYRQQQPPPPPPTAAAFRDDFPSIESSVDALRNKMRIGPGPVWTPSPSRFQQPRSFGSQNKSAQSSASRSDVTSDASGSPQWKPGQKCLAPFTDGRFYMATVQSLGPADMCTVRYDDYGNTSSVPQGVMVMPQFSGINWGL</sequence>
<dbReference type="Proteomes" id="UP000887566">
    <property type="component" value="Unplaced"/>
</dbReference>
<keyword evidence="2" id="KW-0539">Nucleus</keyword>
<feature type="domain" description="Tudor" evidence="4">
    <location>
        <begin position="496"/>
        <end position="554"/>
    </location>
</feature>
<dbReference type="InterPro" id="IPR002999">
    <property type="entry name" value="Tudor"/>
</dbReference>
<organism evidence="5 6">
    <name type="scientific">Plectus sambesii</name>
    <dbReference type="NCBI Taxonomy" id="2011161"/>
    <lineage>
        <taxon>Eukaryota</taxon>
        <taxon>Metazoa</taxon>
        <taxon>Ecdysozoa</taxon>
        <taxon>Nematoda</taxon>
        <taxon>Chromadorea</taxon>
        <taxon>Plectida</taxon>
        <taxon>Plectina</taxon>
        <taxon>Plectoidea</taxon>
        <taxon>Plectidae</taxon>
        <taxon>Plectus</taxon>
    </lineage>
</organism>
<feature type="compositionally biased region" description="Polar residues" evidence="3">
    <location>
        <begin position="460"/>
        <end position="495"/>
    </location>
</feature>
<evidence type="ECO:0000313" key="6">
    <source>
        <dbReference type="WBParaSite" id="PSAMB.scaffold6209size9959.g28143.t1"/>
    </source>
</evidence>
<feature type="compositionally biased region" description="Basic and acidic residues" evidence="3">
    <location>
        <begin position="374"/>
        <end position="411"/>
    </location>
</feature>
<feature type="compositionally biased region" description="Basic and acidic residues" evidence="3">
    <location>
        <begin position="267"/>
        <end position="288"/>
    </location>
</feature>